<protein>
    <submittedName>
        <fullName evidence="1">Uncharacterized protein</fullName>
    </submittedName>
</protein>
<reference evidence="1" key="2">
    <citation type="journal article" date="2015" name="Fish Shellfish Immunol.">
        <title>Early steps in the European eel (Anguilla anguilla)-Vibrio vulnificus interaction in the gills: Role of the RtxA13 toxin.</title>
        <authorList>
            <person name="Callol A."/>
            <person name="Pajuelo D."/>
            <person name="Ebbesson L."/>
            <person name="Teles M."/>
            <person name="MacKenzie S."/>
            <person name="Amaro C."/>
        </authorList>
    </citation>
    <scope>NUCLEOTIDE SEQUENCE</scope>
</reference>
<evidence type="ECO:0000313" key="1">
    <source>
        <dbReference type="EMBL" id="JAH85908.1"/>
    </source>
</evidence>
<reference evidence="1" key="1">
    <citation type="submission" date="2014-11" db="EMBL/GenBank/DDBJ databases">
        <authorList>
            <person name="Amaro Gonzalez C."/>
        </authorList>
    </citation>
    <scope>NUCLEOTIDE SEQUENCE</scope>
</reference>
<dbReference type="EMBL" id="GBXM01022669">
    <property type="protein sequence ID" value="JAH85908.1"/>
    <property type="molecule type" value="Transcribed_RNA"/>
</dbReference>
<organism evidence="1">
    <name type="scientific">Anguilla anguilla</name>
    <name type="common">European freshwater eel</name>
    <name type="synonym">Muraena anguilla</name>
    <dbReference type="NCBI Taxonomy" id="7936"/>
    <lineage>
        <taxon>Eukaryota</taxon>
        <taxon>Metazoa</taxon>
        <taxon>Chordata</taxon>
        <taxon>Craniata</taxon>
        <taxon>Vertebrata</taxon>
        <taxon>Euteleostomi</taxon>
        <taxon>Actinopterygii</taxon>
        <taxon>Neopterygii</taxon>
        <taxon>Teleostei</taxon>
        <taxon>Anguilliformes</taxon>
        <taxon>Anguillidae</taxon>
        <taxon>Anguilla</taxon>
    </lineage>
</organism>
<dbReference type="AlphaFoldDB" id="A0A0E9W8U7"/>
<sequence>MMRADLTANSKSGSVCVQWQRRRDSRINSVKTSRDLPHQGGQSCSELFTSLLVNLEKYPSV</sequence>
<accession>A0A0E9W8U7</accession>
<proteinExistence type="predicted"/>
<name>A0A0E9W8U7_ANGAN</name>